<name>A0A0F9IJK9_9ZZZZ</name>
<sequence length="49" mass="5842">MARKPWFEVSCSFWPLAITTDYISKSVRKNHIFARCKKKYLLIYSTNAK</sequence>
<gene>
    <name evidence="1" type="ORF">LCGC14_1650030</name>
</gene>
<evidence type="ECO:0000313" key="1">
    <source>
        <dbReference type="EMBL" id="KKM19994.1"/>
    </source>
</evidence>
<comment type="caution">
    <text evidence="1">The sequence shown here is derived from an EMBL/GenBank/DDBJ whole genome shotgun (WGS) entry which is preliminary data.</text>
</comment>
<organism evidence="1">
    <name type="scientific">marine sediment metagenome</name>
    <dbReference type="NCBI Taxonomy" id="412755"/>
    <lineage>
        <taxon>unclassified sequences</taxon>
        <taxon>metagenomes</taxon>
        <taxon>ecological metagenomes</taxon>
    </lineage>
</organism>
<proteinExistence type="predicted"/>
<reference evidence="1" key="1">
    <citation type="journal article" date="2015" name="Nature">
        <title>Complex archaea that bridge the gap between prokaryotes and eukaryotes.</title>
        <authorList>
            <person name="Spang A."/>
            <person name="Saw J.H."/>
            <person name="Jorgensen S.L."/>
            <person name="Zaremba-Niedzwiedzka K."/>
            <person name="Martijn J."/>
            <person name="Lind A.E."/>
            <person name="van Eijk R."/>
            <person name="Schleper C."/>
            <person name="Guy L."/>
            <person name="Ettema T.J."/>
        </authorList>
    </citation>
    <scope>NUCLEOTIDE SEQUENCE</scope>
</reference>
<accession>A0A0F9IJK9</accession>
<protein>
    <submittedName>
        <fullName evidence="1">Uncharacterized protein</fullName>
    </submittedName>
</protein>
<dbReference type="AlphaFoldDB" id="A0A0F9IJK9"/>
<dbReference type="EMBL" id="LAZR01013862">
    <property type="protein sequence ID" value="KKM19994.1"/>
    <property type="molecule type" value="Genomic_DNA"/>
</dbReference>